<evidence type="ECO:0000256" key="6">
    <source>
        <dbReference type="ARBA" id="ARBA00023136"/>
    </source>
</evidence>
<dbReference type="InterPro" id="IPR001123">
    <property type="entry name" value="LeuE-type"/>
</dbReference>
<keyword evidence="4 7" id="KW-0812">Transmembrane</keyword>
<dbReference type="PANTHER" id="PTHR30086">
    <property type="entry name" value="ARGININE EXPORTER PROTEIN ARGO"/>
    <property type="match status" value="1"/>
</dbReference>
<reference evidence="9" key="1">
    <citation type="submission" date="2016-02" db="EMBL/GenBank/DDBJ databases">
        <authorList>
            <person name="Rodrigo-Torres Lidia"/>
            <person name="Arahal R.David."/>
        </authorList>
    </citation>
    <scope>NUCLEOTIDE SEQUENCE [LARGE SCALE GENOMIC DNA]</scope>
    <source>
        <strain evidence="9">CECT 8713</strain>
    </source>
</reference>
<dbReference type="GO" id="GO:0042970">
    <property type="term" value="F:homoserine transmembrane transporter activity"/>
    <property type="evidence" value="ECO:0007669"/>
    <property type="project" value="TreeGrafter"/>
</dbReference>
<accession>A0A128F1I3</accession>
<keyword evidence="9" id="KW-1185">Reference proteome</keyword>
<keyword evidence="3" id="KW-1003">Cell membrane</keyword>
<feature type="transmembrane region" description="Helical" evidence="7">
    <location>
        <begin position="119"/>
        <end position="140"/>
    </location>
</feature>
<sequence>MLLETFLLYLFVSFFYVTSPGPAILLAIRNGLTGKMSVVATSSFANIVGLFILSVVSMLGLGALLMTSSFVFTVFKAIGAVYLIYLGIKIFRSSRIGNSKVEESDKPNKRYRHYFGESLLLAITNPKAIVFFASFFPQFLDTSARVAPQFFIMTLTFMVLSFGSLMFYGGAAKLMKQTLAKLQFIRWFNRVTGTLFVGLGIKLALTQR</sequence>
<evidence type="ECO:0000256" key="5">
    <source>
        <dbReference type="ARBA" id="ARBA00022989"/>
    </source>
</evidence>
<dbReference type="PIRSF" id="PIRSF006324">
    <property type="entry name" value="LeuE"/>
    <property type="match status" value="1"/>
</dbReference>
<dbReference type="EMBL" id="FIZY01000011">
    <property type="protein sequence ID" value="CZF80647.1"/>
    <property type="molecule type" value="Genomic_DNA"/>
</dbReference>
<evidence type="ECO:0000256" key="7">
    <source>
        <dbReference type="SAM" id="Phobius"/>
    </source>
</evidence>
<keyword evidence="6 7" id="KW-0472">Membrane</keyword>
<keyword evidence="5 7" id="KW-1133">Transmembrane helix</keyword>
<dbReference type="OrthoDB" id="9804822at2"/>
<dbReference type="PANTHER" id="PTHR30086:SF14">
    <property type="entry name" value="HOMOSERINE_HOMOSERINE LACTONE EFFLUX PROTEIN"/>
    <property type="match status" value="1"/>
</dbReference>
<organism evidence="8 9">
    <name type="scientific">Grimontia marina</name>
    <dbReference type="NCBI Taxonomy" id="646534"/>
    <lineage>
        <taxon>Bacteria</taxon>
        <taxon>Pseudomonadati</taxon>
        <taxon>Pseudomonadota</taxon>
        <taxon>Gammaproteobacteria</taxon>
        <taxon>Vibrionales</taxon>
        <taxon>Vibrionaceae</taxon>
        <taxon>Grimontia</taxon>
    </lineage>
</organism>
<dbReference type="RefSeq" id="WP_062707743.1">
    <property type="nucleotide sequence ID" value="NZ_CAWRCI010000011.1"/>
</dbReference>
<dbReference type="GO" id="GO:0005886">
    <property type="term" value="C:plasma membrane"/>
    <property type="evidence" value="ECO:0007669"/>
    <property type="project" value="UniProtKB-SubCell"/>
</dbReference>
<name>A0A128F1I3_9GAMM</name>
<gene>
    <name evidence="8" type="primary">leuE_1</name>
    <name evidence="8" type="ORF">GMA8713_01537</name>
</gene>
<comment type="similarity">
    <text evidence="2">Belongs to the Rht family.</text>
</comment>
<evidence type="ECO:0000256" key="2">
    <source>
        <dbReference type="ARBA" id="ARBA00007928"/>
    </source>
</evidence>
<feature type="transmembrane region" description="Helical" evidence="7">
    <location>
        <begin position="146"/>
        <end position="167"/>
    </location>
</feature>
<feature type="transmembrane region" description="Helical" evidence="7">
    <location>
        <begin position="6"/>
        <end position="28"/>
    </location>
</feature>
<evidence type="ECO:0000256" key="1">
    <source>
        <dbReference type="ARBA" id="ARBA00004651"/>
    </source>
</evidence>
<dbReference type="Proteomes" id="UP000073601">
    <property type="component" value="Unassembled WGS sequence"/>
</dbReference>
<evidence type="ECO:0000313" key="9">
    <source>
        <dbReference type="Proteomes" id="UP000073601"/>
    </source>
</evidence>
<feature type="transmembrane region" description="Helical" evidence="7">
    <location>
        <begin position="40"/>
        <end position="64"/>
    </location>
</feature>
<comment type="subcellular location">
    <subcellularLocation>
        <location evidence="1">Cell membrane</location>
        <topology evidence="1">Multi-pass membrane protein</topology>
    </subcellularLocation>
</comment>
<dbReference type="AlphaFoldDB" id="A0A128F1I3"/>
<protein>
    <submittedName>
        <fullName evidence="8">Leucine efflux protein</fullName>
    </submittedName>
</protein>
<evidence type="ECO:0000256" key="3">
    <source>
        <dbReference type="ARBA" id="ARBA00022475"/>
    </source>
</evidence>
<evidence type="ECO:0000313" key="8">
    <source>
        <dbReference type="EMBL" id="CZF80647.1"/>
    </source>
</evidence>
<proteinExistence type="inferred from homology"/>
<dbReference type="Pfam" id="PF01810">
    <property type="entry name" value="LysE"/>
    <property type="match status" value="1"/>
</dbReference>
<feature type="transmembrane region" description="Helical" evidence="7">
    <location>
        <begin position="70"/>
        <end position="88"/>
    </location>
</feature>
<evidence type="ECO:0000256" key="4">
    <source>
        <dbReference type="ARBA" id="ARBA00022692"/>
    </source>
</evidence>